<comment type="caution">
    <text evidence="1">The sequence shown here is derived from an EMBL/GenBank/DDBJ whole genome shotgun (WGS) entry which is preliminary data.</text>
</comment>
<reference evidence="1 2" key="1">
    <citation type="submission" date="2018-08" db="EMBL/GenBank/DDBJ databases">
        <title>A genome reference for cultivated species of the human gut microbiota.</title>
        <authorList>
            <person name="Zou Y."/>
            <person name="Xue W."/>
            <person name="Luo G."/>
        </authorList>
    </citation>
    <scope>NUCLEOTIDE SEQUENCE [LARGE SCALE GENOMIC DNA]</scope>
    <source>
        <strain evidence="1 2">AM42-38</strain>
    </source>
</reference>
<protein>
    <submittedName>
        <fullName evidence="1">Uncharacterized protein</fullName>
    </submittedName>
</protein>
<dbReference type="EMBL" id="QSFT01000006">
    <property type="protein sequence ID" value="RHA77492.1"/>
    <property type="molecule type" value="Genomic_DNA"/>
</dbReference>
<accession>A0A413T2S2</accession>
<proteinExistence type="predicted"/>
<name>A0A413T2S2_9BACT</name>
<evidence type="ECO:0000313" key="1">
    <source>
        <dbReference type="EMBL" id="RHA77492.1"/>
    </source>
</evidence>
<gene>
    <name evidence="1" type="ORF">DW921_04375</name>
</gene>
<dbReference type="AlphaFoldDB" id="A0A413T2S2"/>
<dbReference type="Proteomes" id="UP000283855">
    <property type="component" value="Unassembled WGS sequence"/>
</dbReference>
<sequence length="143" mass="16792">MIEVIQLKGTESRLYKHVAPLIMDPKIIHYNQGYPFKTSPNYIWFLAFSSPRKISGFFPVEHRGGQWIINNYYVAPTDKEQDTFQALLEAVKTFAADQQEVTAIVQTPHKDYFTAYAFKPVKEWKAYLKMRLNEQTEHQEECI</sequence>
<evidence type="ECO:0000313" key="2">
    <source>
        <dbReference type="Proteomes" id="UP000283855"/>
    </source>
</evidence>
<organism evidence="1 2">
    <name type="scientific">Phocaeicola coprophilus</name>
    <dbReference type="NCBI Taxonomy" id="387090"/>
    <lineage>
        <taxon>Bacteria</taxon>
        <taxon>Pseudomonadati</taxon>
        <taxon>Bacteroidota</taxon>
        <taxon>Bacteroidia</taxon>
        <taxon>Bacteroidales</taxon>
        <taxon>Bacteroidaceae</taxon>
        <taxon>Phocaeicola</taxon>
    </lineage>
</organism>
<dbReference type="RefSeq" id="WP_118400100.1">
    <property type="nucleotide sequence ID" value="NZ_CABJGD010000006.1"/>
</dbReference>